<dbReference type="InterPro" id="IPR047141">
    <property type="entry name" value="Stealth"/>
</dbReference>
<evidence type="ECO:0000259" key="4">
    <source>
        <dbReference type="Pfam" id="PF11380"/>
    </source>
</evidence>
<reference evidence="6 7" key="1">
    <citation type="submission" date="2018-06" db="EMBL/GenBank/DDBJ databases">
        <authorList>
            <consortium name="Pathogen Informatics"/>
            <person name="Doyle S."/>
        </authorList>
    </citation>
    <scope>NUCLEOTIDE SEQUENCE [LARGE SCALE GENOMIC DNA]</scope>
    <source>
        <strain evidence="6 7">NCTC11978</strain>
    </source>
</reference>
<dbReference type="PANTHER" id="PTHR24045">
    <property type="match status" value="1"/>
</dbReference>
<dbReference type="Pfam" id="PF17101">
    <property type="entry name" value="Stealth_CR1"/>
    <property type="match status" value="1"/>
</dbReference>
<evidence type="ECO:0000256" key="3">
    <source>
        <dbReference type="ARBA" id="ARBA00023169"/>
    </source>
</evidence>
<dbReference type="GO" id="GO:0000271">
    <property type="term" value="P:polysaccharide biosynthetic process"/>
    <property type="evidence" value="ECO:0007669"/>
    <property type="project" value="UniProtKB-KW"/>
</dbReference>
<sequence length="343" mass="39936">MTGDPIDAVITWVDGNEPAYQEKLAHYLSQTRWVHPEATAKTRFCQIGELEYCVTSLFRFAPWLRNIYIVTDNQIPALLGKLGGTCYENKVYLIDHKVIFSGFENFLPTFNSKTIGSLLWQIPGLSEKFIYFNDDCFLIKPVSPTDFFQNDCVVLRGRWRKCRSLKLSRRIRTRIKNFFLKTPPEAVFPKHKLAQEYSARLVGYDKAFFYLYHTPHGFIRSKLANYFALHSEQLKNNLRFRFRAVDQFVISSLAAHLQIKANEAVIDKKLDALQLKIEVEPLYEVIQKLNQADMNKKLAFICVQSLDNTPPLARNIIFDWLDKRIGSFESFLAHKQKNLETFC</sequence>
<proteinExistence type="inferred from homology"/>
<dbReference type="EC" id="2.7.-.-" evidence="6"/>
<comment type="similarity">
    <text evidence="1">Belongs to the stealth family.</text>
</comment>
<dbReference type="Proteomes" id="UP000254033">
    <property type="component" value="Unassembled WGS sequence"/>
</dbReference>
<keyword evidence="3" id="KW-0270">Exopolysaccharide synthesis</keyword>
<feature type="domain" description="Stealth protein CR2 conserved region 2" evidence="4">
    <location>
        <begin position="43"/>
        <end position="151"/>
    </location>
</feature>
<gene>
    <name evidence="6" type="primary">sacB_2</name>
    <name evidence="6" type="ORF">NCTC11978_00008</name>
</gene>
<protein>
    <submittedName>
        <fullName evidence="6">Capsular polysaccharide phosphotransferase SacB</fullName>
        <ecNumber evidence="6">2.7.-.-</ecNumber>
    </submittedName>
</protein>
<feature type="domain" description="Stealth protein CR1 conserved region 1" evidence="5">
    <location>
        <begin position="5"/>
        <end position="30"/>
    </location>
</feature>
<organism evidence="6 7">
    <name type="scientific">Legionella feeleii</name>
    <dbReference type="NCBI Taxonomy" id="453"/>
    <lineage>
        <taxon>Bacteria</taxon>
        <taxon>Pseudomonadati</taxon>
        <taxon>Pseudomonadota</taxon>
        <taxon>Gammaproteobacteria</taxon>
        <taxon>Legionellales</taxon>
        <taxon>Legionellaceae</taxon>
        <taxon>Legionella</taxon>
    </lineage>
</organism>
<dbReference type="AlphaFoldDB" id="A0A378IPV5"/>
<evidence type="ECO:0000256" key="1">
    <source>
        <dbReference type="ARBA" id="ARBA00007583"/>
    </source>
</evidence>
<accession>A0A378IPV5</accession>
<dbReference type="Pfam" id="PF11380">
    <property type="entry name" value="Stealth_CR2"/>
    <property type="match status" value="1"/>
</dbReference>
<dbReference type="RefSeq" id="WP_115174160.1">
    <property type="nucleotide sequence ID" value="NZ_UGNY01000001.1"/>
</dbReference>
<evidence type="ECO:0000256" key="2">
    <source>
        <dbReference type="ARBA" id="ARBA00022679"/>
    </source>
</evidence>
<dbReference type="GO" id="GO:0016772">
    <property type="term" value="F:transferase activity, transferring phosphorus-containing groups"/>
    <property type="evidence" value="ECO:0007669"/>
    <property type="project" value="InterPro"/>
</dbReference>
<name>A0A378IPV5_9GAMM</name>
<keyword evidence="2 6" id="KW-0808">Transferase</keyword>
<dbReference type="EMBL" id="UGNY01000001">
    <property type="protein sequence ID" value="STX36862.1"/>
    <property type="molecule type" value="Genomic_DNA"/>
</dbReference>
<dbReference type="PANTHER" id="PTHR24045:SF0">
    <property type="entry name" value="N-ACETYLGLUCOSAMINE-1-PHOSPHOTRANSFERASE SUBUNITS ALPHA_BETA"/>
    <property type="match status" value="1"/>
</dbReference>
<evidence type="ECO:0000313" key="7">
    <source>
        <dbReference type="Proteomes" id="UP000254033"/>
    </source>
</evidence>
<evidence type="ECO:0000313" key="6">
    <source>
        <dbReference type="EMBL" id="STX36862.1"/>
    </source>
</evidence>
<evidence type="ECO:0000259" key="5">
    <source>
        <dbReference type="Pfam" id="PF17101"/>
    </source>
</evidence>
<dbReference type="InterPro" id="IPR031358">
    <property type="entry name" value="Stealth_CR1"/>
</dbReference>
<dbReference type="InterPro" id="IPR021520">
    <property type="entry name" value="Stealth_CR2"/>
</dbReference>